<dbReference type="Proteomes" id="UP000305196">
    <property type="component" value="Unassembled WGS sequence"/>
</dbReference>
<accession>A0A1G4E4J3</accession>
<dbReference type="AlphaFoldDB" id="A0A1G4E4J3"/>
<reference evidence="2 3" key="1">
    <citation type="submission" date="2016-07" db="EMBL/GenBank/DDBJ databases">
        <authorList>
            <consortium name="Pathogen Informatics"/>
        </authorList>
    </citation>
    <scope>NUCLEOTIDE SEQUENCE [LARGE SCALE GENOMIC DNA]</scope>
</reference>
<proteinExistence type="predicted"/>
<dbReference type="VEuPathDB" id="PlasmoDB:PVPAM_000008000"/>
<keyword evidence="1" id="KW-0812">Transmembrane</keyword>
<evidence type="ECO:0000256" key="1">
    <source>
        <dbReference type="SAM" id="Phobius"/>
    </source>
</evidence>
<gene>
    <name evidence="2" type="ORF">PVC01_000116300</name>
</gene>
<dbReference type="EMBL" id="FLYI01000490">
    <property type="protein sequence ID" value="SCA82111.1"/>
    <property type="molecule type" value="Genomic_DNA"/>
</dbReference>
<keyword evidence="1" id="KW-1133">Transmembrane helix</keyword>
<sequence>MGCDDKIESDSYDFFEDIENYINKVNSAQNNGATIDNPSDCDNFSTSSQSKFTNSTIAKNTCVELVKLYKSINSLKEMLTGNPNYKNDCRFFNYWVNFKITKSRSNEYHCVSDLYNAIESQCHSDFPNPLDVSVIYDIKKDDLYKMNILYNLYENYIKLKNIIDTDSRLEKQSLLPHSTACCTDYIEAKYICNGGNNNSSTFCKKLGTFESKYEQLYQKFNEKTSEFSDDLIKLSECPNTKIITTAVTGSIIGLIPLFGLLYKFTPMGQVLRSKMGILNNDDEITNVSLMEQENEQLRLQKGKYNIKYQSL</sequence>
<dbReference type="VEuPathDB" id="PlasmoDB:PVP01_0402400"/>
<name>A0A1G4E4J3_PLAVI</name>
<keyword evidence="1" id="KW-0472">Membrane</keyword>
<evidence type="ECO:0000313" key="3">
    <source>
        <dbReference type="Proteomes" id="UP000305196"/>
    </source>
</evidence>
<evidence type="ECO:0000313" key="2">
    <source>
        <dbReference type="EMBL" id="SCA82111.1"/>
    </source>
</evidence>
<feature type="transmembrane region" description="Helical" evidence="1">
    <location>
        <begin position="242"/>
        <end position="262"/>
    </location>
</feature>
<dbReference type="VEuPathDB" id="PlasmoDB:PVW1_050046200"/>
<organism evidence="2 3">
    <name type="scientific">Plasmodium vivax</name>
    <name type="common">malaria parasite P. vivax</name>
    <dbReference type="NCBI Taxonomy" id="5855"/>
    <lineage>
        <taxon>Eukaryota</taxon>
        <taxon>Sar</taxon>
        <taxon>Alveolata</taxon>
        <taxon>Apicomplexa</taxon>
        <taxon>Aconoidasida</taxon>
        <taxon>Haemosporida</taxon>
        <taxon>Plasmodiidae</taxon>
        <taxon>Plasmodium</taxon>
        <taxon>Plasmodium (Plasmodium)</taxon>
    </lineage>
</organism>
<dbReference type="VEuPathDB" id="PlasmoDB:PVX_031690"/>
<protein>
    <submittedName>
        <fullName evidence="2">VIR protein</fullName>
    </submittedName>
</protein>